<comment type="caution">
    <text evidence="2">The sequence shown here is derived from an EMBL/GenBank/DDBJ whole genome shotgun (WGS) entry which is preliminary data.</text>
</comment>
<proteinExistence type="predicted"/>
<gene>
    <name evidence="2" type="ORF">GGE06_001658</name>
</gene>
<evidence type="ECO:0000313" key="2">
    <source>
        <dbReference type="EMBL" id="MBB4980750.1"/>
    </source>
</evidence>
<accession>A0A7W7XAB0</accession>
<name>A0A7W7XAB0_9ACTN</name>
<feature type="transmembrane region" description="Helical" evidence="1">
    <location>
        <begin position="36"/>
        <end position="58"/>
    </location>
</feature>
<organism evidence="2 3">
    <name type="scientific">Streptomyces nymphaeiformis</name>
    <dbReference type="NCBI Taxonomy" id="2663842"/>
    <lineage>
        <taxon>Bacteria</taxon>
        <taxon>Bacillati</taxon>
        <taxon>Actinomycetota</taxon>
        <taxon>Actinomycetes</taxon>
        <taxon>Kitasatosporales</taxon>
        <taxon>Streptomycetaceae</taxon>
        <taxon>Streptomyces</taxon>
    </lineage>
</organism>
<reference evidence="2 3" key="1">
    <citation type="submission" date="2020-08" db="EMBL/GenBank/DDBJ databases">
        <title>Genomic Encyclopedia of Type Strains, Phase III (KMG-III): the genomes of soil and plant-associated and newly described type strains.</title>
        <authorList>
            <person name="Whitman W."/>
        </authorList>
    </citation>
    <scope>NUCLEOTIDE SEQUENCE [LARGE SCALE GENOMIC DNA]</scope>
    <source>
        <strain evidence="2 3">SFB5A</strain>
    </source>
</reference>
<dbReference type="AlphaFoldDB" id="A0A7W7XAB0"/>
<feature type="transmembrane region" description="Helical" evidence="1">
    <location>
        <begin position="124"/>
        <end position="144"/>
    </location>
</feature>
<feature type="transmembrane region" description="Helical" evidence="1">
    <location>
        <begin position="7"/>
        <end position="24"/>
    </location>
</feature>
<dbReference type="RefSeq" id="WP_184930398.1">
    <property type="nucleotide sequence ID" value="NZ_JACHJY010000002.1"/>
</dbReference>
<dbReference type="Proteomes" id="UP000582643">
    <property type="component" value="Unassembled WGS sequence"/>
</dbReference>
<keyword evidence="1" id="KW-0472">Membrane</keyword>
<keyword evidence="3" id="KW-1185">Reference proteome</keyword>
<keyword evidence="1" id="KW-1133">Transmembrane helix</keyword>
<evidence type="ECO:0000313" key="3">
    <source>
        <dbReference type="Proteomes" id="UP000582643"/>
    </source>
</evidence>
<evidence type="ECO:0000256" key="1">
    <source>
        <dbReference type="SAM" id="Phobius"/>
    </source>
</evidence>
<feature type="transmembrane region" description="Helical" evidence="1">
    <location>
        <begin position="156"/>
        <end position="184"/>
    </location>
</feature>
<dbReference type="EMBL" id="JACHJY010000002">
    <property type="protein sequence ID" value="MBB4980750.1"/>
    <property type="molecule type" value="Genomic_DNA"/>
</dbReference>
<sequence length="200" mass="21205">MTNTTRQWAGFTIAPLCMTAYGVIRLTDATHGPGISWSLGHLALLASVSAFVPVMWRLRRWATAGRGQAAGLFAGFAAAAGLLGAAAATAQTVIDLAVGFLCADREAMDIMFDEVRSHPGVTPAIYTIGPLLFYVGLTLLMVQLAAIRRIAVWRPLLVVAGIAVTAMSLDFLPLGGLLLLLALAPLERQRRLAPPDVVQD</sequence>
<keyword evidence="1" id="KW-0812">Transmembrane</keyword>
<protein>
    <submittedName>
        <fullName evidence="2">Uncharacterized protein</fullName>
    </submittedName>
</protein>
<feature type="transmembrane region" description="Helical" evidence="1">
    <location>
        <begin position="70"/>
        <end position="90"/>
    </location>
</feature>